<feature type="region of interest" description="Disordered" evidence="1">
    <location>
        <begin position="228"/>
        <end position="253"/>
    </location>
</feature>
<dbReference type="SUPFAM" id="SSF52047">
    <property type="entry name" value="RNI-like"/>
    <property type="match status" value="1"/>
</dbReference>
<dbReference type="Gene3D" id="1.20.1280.50">
    <property type="match status" value="1"/>
</dbReference>
<sequence>MATTDLVELELCRLALKITSESNLELKIHNLGKLVRVASDLLTVLAKPHSALLASGYQTSQSGVVKESKQQESRRTTIHDLPGEILSHIFRSLHGEDRTTTLPSIIAVSRRWHTTVVQDPYLWNDIVVRPNGLMKNIRAWHYYVQRCLERSLNCPLDITVDFSEVRPISEQVDKPLRAVFTAVDLQNNEYELESWKFEDQCPNLTDIYFDYFIDVLRLLSGTQTKSNLLKTRGKPSKKSKKSTRKSKKQPATGLTDANTVAMRWRSFHLILGETWPSDYIEKMWSSLDQPTPHLVRIHLELLGEPKEPSYEDDVLYKVAFPCFDALEEFECNFPLELDSLERIHPKVKDLSIFLDKLTFGELNKFENLVRLELWHKSNKENPASDMPGDKVHLPKLKHLALCGVVPQFIPIVLTTPALESLSLLYYGWVELGEKTELYSTVKKLDWRVGDWCEYTGFKQMPINKDGYPDSDFRSMDHLFQQCTSLEELRVWANHADQWGKAFMKRLLPLIPSDKPLSKLKKVIFYFPMDWMDDFDQSKITCSYDIDAMRNQPPGTELVPTYLK</sequence>
<dbReference type="InterPro" id="IPR036047">
    <property type="entry name" value="F-box-like_dom_sf"/>
</dbReference>
<dbReference type="InterPro" id="IPR001810">
    <property type="entry name" value="F-box_dom"/>
</dbReference>
<dbReference type="EMBL" id="CAFZ01000221">
    <property type="protein sequence ID" value="CCA73389.1"/>
    <property type="molecule type" value="Genomic_DNA"/>
</dbReference>
<dbReference type="Pfam" id="PF12937">
    <property type="entry name" value="F-box-like"/>
    <property type="match status" value="1"/>
</dbReference>
<evidence type="ECO:0000313" key="4">
    <source>
        <dbReference type="Proteomes" id="UP000007148"/>
    </source>
</evidence>
<evidence type="ECO:0000313" key="3">
    <source>
        <dbReference type="EMBL" id="CCA73389.1"/>
    </source>
</evidence>
<gene>
    <name evidence="3" type="ORF">PIIN_07343</name>
</gene>
<dbReference type="InParanoid" id="G4TPZ6"/>
<proteinExistence type="predicted"/>
<protein>
    <recommendedName>
        <fullName evidence="2">F-box domain-containing protein</fullName>
    </recommendedName>
</protein>
<evidence type="ECO:0000256" key="1">
    <source>
        <dbReference type="SAM" id="MobiDB-lite"/>
    </source>
</evidence>
<feature type="domain" description="F-box" evidence="2">
    <location>
        <begin position="75"/>
        <end position="126"/>
    </location>
</feature>
<dbReference type="HOGENOM" id="CLU_484068_0_0_1"/>
<feature type="compositionally biased region" description="Basic residues" evidence="1">
    <location>
        <begin position="231"/>
        <end position="248"/>
    </location>
</feature>
<dbReference type="OrthoDB" id="3224080at2759"/>
<dbReference type="AlphaFoldDB" id="G4TPZ6"/>
<evidence type="ECO:0000259" key="2">
    <source>
        <dbReference type="PROSITE" id="PS50181"/>
    </source>
</evidence>
<dbReference type="PROSITE" id="PS50181">
    <property type="entry name" value="FBOX"/>
    <property type="match status" value="1"/>
</dbReference>
<dbReference type="SUPFAM" id="SSF81383">
    <property type="entry name" value="F-box domain"/>
    <property type="match status" value="1"/>
</dbReference>
<accession>G4TPZ6</accession>
<keyword evidence="4" id="KW-1185">Reference proteome</keyword>
<comment type="caution">
    <text evidence="3">The sequence shown here is derived from an EMBL/GenBank/DDBJ whole genome shotgun (WGS) entry which is preliminary data.</text>
</comment>
<name>G4TPZ6_SERID</name>
<organism evidence="3 4">
    <name type="scientific">Serendipita indica (strain DSM 11827)</name>
    <name type="common">Root endophyte fungus</name>
    <name type="synonym">Piriformospora indica</name>
    <dbReference type="NCBI Taxonomy" id="1109443"/>
    <lineage>
        <taxon>Eukaryota</taxon>
        <taxon>Fungi</taxon>
        <taxon>Dikarya</taxon>
        <taxon>Basidiomycota</taxon>
        <taxon>Agaricomycotina</taxon>
        <taxon>Agaricomycetes</taxon>
        <taxon>Sebacinales</taxon>
        <taxon>Serendipitaceae</taxon>
        <taxon>Serendipita</taxon>
    </lineage>
</organism>
<reference evidence="3 4" key="1">
    <citation type="journal article" date="2011" name="PLoS Pathog.">
        <title>Endophytic Life Strategies Decoded by Genome and Transcriptome Analyses of the Mutualistic Root Symbiont Piriformospora indica.</title>
        <authorList>
            <person name="Zuccaro A."/>
            <person name="Lahrmann U."/>
            <person name="Guldener U."/>
            <person name="Langen G."/>
            <person name="Pfiffi S."/>
            <person name="Biedenkopf D."/>
            <person name="Wong P."/>
            <person name="Samans B."/>
            <person name="Grimm C."/>
            <person name="Basiewicz M."/>
            <person name="Murat C."/>
            <person name="Martin F."/>
            <person name="Kogel K.H."/>
        </authorList>
    </citation>
    <scope>NUCLEOTIDE SEQUENCE [LARGE SCALE GENOMIC DNA]</scope>
    <source>
        <strain evidence="3 4">DSM 11827</strain>
    </source>
</reference>
<dbReference type="Proteomes" id="UP000007148">
    <property type="component" value="Unassembled WGS sequence"/>
</dbReference>